<dbReference type="EMBL" id="JBHRST010000020">
    <property type="protein sequence ID" value="MFC3098596.1"/>
    <property type="molecule type" value="Genomic_DNA"/>
</dbReference>
<name>A0ABV7EAL1_9SPHN</name>
<feature type="transmembrane region" description="Helical" evidence="1">
    <location>
        <begin position="80"/>
        <end position="102"/>
    </location>
</feature>
<protein>
    <submittedName>
        <fullName evidence="2">Uncharacterized protein</fullName>
    </submittedName>
</protein>
<gene>
    <name evidence="2" type="ORF">ACFODU_12435</name>
</gene>
<organism evidence="2 3">
    <name type="scientific">Alteraurantiacibacter palmitatis</name>
    <dbReference type="NCBI Taxonomy" id="2054628"/>
    <lineage>
        <taxon>Bacteria</taxon>
        <taxon>Pseudomonadati</taxon>
        <taxon>Pseudomonadota</taxon>
        <taxon>Alphaproteobacteria</taxon>
        <taxon>Sphingomonadales</taxon>
        <taxon>Erythrobacteraceae</taxon>
        <taxon>Alteraurantiacibacter</taxon>
    </lineage>
</organism>
<keyword evidence="1" id="KW-1133">Transmembrane helix</keyword>
<evidence type="ECO:0000313" key="3">
    <source>
        <dbReference type="Proteomes" id="UP001595456"/>
    </source>
</evidence>
<proteinExistence type="predicted"/>
<feature type="transmembrane region" description="Helical" evidence="1">
    <location>
        <begin position="38"/>
        <end position="59"/>
    </location>
</feature>
<keyword evidence="1" id="KW-0812">Transmembrane</keyword>
<evidence type="ECO:0000313" key="2">
    <source>
        <dbReference type="EMBL" id="MFC3098596.1"/>
    </source>
</evidence>
<accession>A0ABV7EAL1</accession>
<feature type="transmembrane region" description="Helical" evidence="1">
    <location>
        <begin position="149"/>
        <end position="172"/>
    </location>
</feature>
<comment type="caution">
    <text evidence="2">The sequence shown here is derived from an EMBL/GenBank/DDBJ whole genome shotgun (WGS) entry which is preliminary data.</text>
</comment>
<feature type="transmembrane region" description="Helical" evidence="1">
    <location>
        <begin position="178"/>
        <end position="195"/>
    </location>
</feature>
<keyword evidence="3" id="KW-1185">Reference proteome</keyword>
<keyword evidence="1" id="KW-0472">Membrane</keyword>
<dbReference type="Proteomes" id="UP001595456">
    <property type="component" value="Unassembled WGS sequence"/>
</dbReference>
<dbReference type="RefSeq" id="WP_336926331.1">
    <property type="nucleotide sequence ID" value="NZ_JBANRO010000007.1"/>
</dbReference>
<sequence length="204" mass="21671">MAWWAKLALWGAAGGLVGYAVGRFWPAEDPGLDASGLIALLVATMYAVPGILVLVGCLVPRAGIALRMFADHEAWEDERAITLHSGIGCLLIAVFLMTLIAAHPLGLLTAEAAFALCLLTGAAAGWMTWRSWALMDELWRRVSAEATVVAFYLVLVPGLAWSLAAHLQLAAALAPLDWISLILAASLVASVIATARRGMLEDRI</sequence>
<reference evidence="3" key="1">
    <citation type="journal article" date="2019" name="Int. J. Syst. Evol. Microbiol.">
        <title>The Global Catalogue of Microorganisms (GCM) 10K type strain sequencing project: providing services to taxonomists for standard genome sequencing and annotation.</title>
        <authorList>
            <consortium name="The Broad Institute Genomics Platform"/>
            <consortium name="The Broad Institute Genome Sequencing Center for Infectious Disease"/>
            <person name="Wu L."/>
            <person name="Ma J."/>
        </authorList>
    </citation>
    <scope>NUCLEOTIDE SEQUENCE [LARGE SCALE GENOMIC DNA]</scope>
    <source>
        <strain evidence="3">KCTC 52607</strain>
    </source>
</reference>
<feature type="transmembrane region" description="Helical" evidence="1">
    <location>
        <begin position="108"/>
        <end position="129"/>
    </location>
</feature>
<evidence type="ECO:0000256" key="1">
    <source>
        <dbReference type="SAM" id="Phobius"/>
    </source>
</evidence>